<sequence>MHNHITSTGTGLWVPRSDDIAILASASRKSVEMSGEAAKETANAQGEWSLLPRSESPEGHCMQERLVLAEAVFMEG</sequence>
<organism evidence="1">
    <name type="scientific">Gaeumannomyces tritici (strain R3-111a-1)</name>
    <name type="common">Wheat and barley take-all root rot fungus</name>
    <name type="synonym">Gaeumannomyces graminis var. tritici</name>
    <dbReference type="NCBI Taxonomy" id="644352"/>
    <lineage>
        <taxon>Eukaryota</taxon>
        <taxon>Fungi</taxon>
        <taxon>Dikarya</taxon>
        <taxon>Ascomycota</taxon>
        <taxon>Pezizomycotina</taxon>
        <taxon>Sordariomycetes</taxon>
        <taxon>Sordariomycetidae</taxon>
        <taxon>Magnaporthales</taxon>
        <taxon>Magnaporthaceae</taxon>
        <taxon>Gaeumannomyces</taxon>
    </lineage>
</organism>
<dbReference type="AlphaFoldDB" id="J3NMG4"/>
<evidence type="ECO:0000313" key="1">
    <source>
        <dbReference type="EMBL" id="EJT82495.1"/>
    </source>
</evidence>
<reference evidence="2" key="4">
    <citation type="journal article" date="2015" name="G3 (Bethesda)">
        <title>Genome sequences of three phytopathogenic species of the Magnaporthaceae family of fungi.</title>
        <authorList>
            <person name="Okagaki L.H."/>
            <person name="Nunes C.C."/>
            <person name="Sailsbery J."/>
            <person name="Clay B."/>
            <person name="Brown D."/>
            <person name="John T."/>
            <person name="Oh Y."/>
            <person name="Young N."/>
            <person name="Fitzgerald M."/>
            <person name="Haas B.J."/>
            <person name="Zeng Q."/>
            <person name="Young S."/>
            <person name="Adiconis X."/>
            <person name="Fan L."/>
            <person name="Levin J.Z."/>
            <person name="Mitchell T.K."/>
            <person name="Okubara P.A."/>
            <person name="Farman M.L."/>
            <person name="Kohn L.M."/>
            <person name="Birren B."/>
            <person name="Ma L.-J."/>
            <person name="Dean R.A."/>
        </authorList>
    </citation>
    <scope>NUCLEOTIDE SEQUENCE</scope>
    <source>
        <strain evidence="2">R3-111a-1</strain>
    </source>
</reference>
<evidence type="ECO:0000313" key="3">
    <source>
        <dbReference type="Proteomes" id="UP000006039"/>
    </source>
</evidence>
<dbReference type="VEuPathDB" id="FungiDB:GGTG_02468"/>
<keyword evidence="3" id="KW-1185">Reference proteome</keyword>
<dbReference type="RefSeq" id="XP_009218504.1">
    <property type="nucleotide sequence ID" value="XM_009220240.1"/>
</dbReference>
<dbReference type="HOGENOM" id="CLU_2654614_0_0_1"/>
<gene>
    <name evidence="2" type="primary">20342926</name>
    <name evidence="1" type="ORF">GGTG_02468</name>
</gene>
<accession>J3NMG4</accession>
<protein>
    <submittedName>
        <fullName evidence="1 2">Uncharacterized protein</fullName>
    </submittedName>
</protein>
<reference evidence="1" key="2">
    <citation type="submission" date="2010-07" db="EMBL/GenBank/DDBJ databases">
        <authorList>
            <consortium name="The Broad Institute Genome Sequencing Platform"/>
            <consortium name="Broad Institute Genome Sequencing Center for Infectious Disease"/>
            <person name="Ma L.-J."/>
            <person name="Dead R."/>
            <person name="Young S."/>
            <person name="Zeng Q."/>
            <person name="Koehrsen M."/>
            <person name="Alvarado L."/>
            <person name="Berlin A."/>
            <person name="Chapman S.B."/>
            <person name="Chen Z."/>
            <person name="Freedman E."/>
            <person name="Gellesch M."/>
            <person name="Goldberg J."/>
            <person name="Griggs A."/>
            <person name="Gujja S."/>
            <person name="Heilman E.R."/>
            <person name="Heiman D."/>
            <person name="Hepburn T."/>
            <person name="Howarth C."/>
            <person name="Jen D."/>
            <person name="Larson L."/>
            <person name="Mehta T."/>
            <person name="Neiman D."/>
            <person name="Pearson M."/>
            <person name="Roberts A."/>
            <person name="Saif S."/>
            <person name="Shea T."/>
            <person name="Shenoy N."/>
            <person name="Sisk P."/>
            <person name="Stolte C."/>
            <person name="Sykes S."/>
            <person name="Walk T."/>
            <person name="White J."/>
            <person name="Yandava C."/>
            <person name="Haas B."/>
            <person name="Nusbaum C."/>
            <person name="Birren B."/>
        </authorList>
    </citation>
    <scope>NUCLEOTIDE SEQUENCE</scope>
    <source>
        <strain evidence="1">R3-111a-1</strain>
    </source>
</reference>
<dbReference type="EnsemblFungi" id="EJT82495">
    <property type="protein sequence ID" value="EJT82495"/>
    <property type="gene ID" value="GGTG_02468"/>
</dbReference>
<proteinExistence type="predicted"/>
<evidence type="ECO:0000313" key="2">
    <source>
        <dbReference type="EnsemblFungi" id="EJT82495"/>
    </source>
</evidence>
<dbReference type="EMBL" id="GL385395">
    <property type="protein sequence ID" value="EJT82495.1"/>
    <property type="molecule type" value="Genomic_DNA"/>
</dbReference>
<dbReference type="GeneID" id="20342926"/>
<reference evidence="2" key="5">
    <citation type="submission" date="2018-04" db="UniProtKB">
        <authorList>
            <consortium name="EnsemblFungi"/>
        </authorList>
    </citation>
    <scope>IDENTIFICATION</scope>
    <source>
        <strain evidence="2">R3-111a-1</strain>
    </source>
</reference>
<reference evidence="1" key="3">
    <citation type="submission" date="2010-09" db="EMBL/GenBank/DDBJ databases">
        <title>Annotation of Gaeumannomyces graminis var. tritici R3-111a-1.</title>
        <authorList>
            <consortium name="The Broad Institute Genome Sequencing Platform"/>
            <person name="Ma L.-J."/>
            <person name="Dead R."/>
            <person name="Young S.K."/>
            <person name="Zeng Q."/>
            <person name="Gargeya S."/>
            <person name="Fitzgerald M."/>
            <person name="Haas B."/>
            <person name="Abouelleil A."/>
            <person name="Alvarado L."/>
            <person name="Arachchi H.M."/>
            <person name="Berlin A."/>
            <person name="Brown A."/>
            <person name="Chapman S.B."/>
            <person name="Chen Z."/>
            <person name="Dunbar C."/>
            <person name="Freedman E."/>
            <person name="Gearin G."/>
            <person name="Gellesch M."/>
            <person name="Goldberg J."/>
            <person name="Griggs A."/>
            <person name="Gujja S."/>
            <person name="Heiman D."/>
            <person name="Howarth C."/>
            <person name="Larson L."/>
            <person name="Lui A."/>
            <person name="MacDonald P.J.P."/>
            <person name="Mehta T."/>
            <person name="Montmayeur A."/>
            <person name="Murphy C."/>
            <person name="Neiman D."/>
            <person name="Pearson M."/>
            <person name="Priest M."/>
            <person name="Roberts A."/>
            <person name="Saif S."/>
            <person name="Shea T."/>
            <person name="Shenoy N."/>
            <person name="Sisk P."/>
            <person name="Stolte C."/>
            <person name="Sykes S."/>
            <person name="Yandava C."/>
            <person name="Wortman J."/>
            <person name="Nusbaum C."/>
            <person name="Birren B."/>
        </authorList>
    </citation>
    <scope>NUCLEOTIDE SEQUENCE</scope>
    <source>
        <strain evidence="1">R3-111a-1</strain>
    </source>
</reference>
<reference evidence="3" key="1">
    <citation type="submission" date="2010-07" db="EMBL/GenBank/DDBJ databases">
        <title>The genome sequence of Gaeumannomyces graminis var. tritici strain R3-111a-1.</title>
        <authorList>
            <consortium name="The Broad Institute Genome Sequencing Platform"/>
            <person name="Ma L.-J."/>
            <person name="Dead R."/>
            <person name="Young S."/>
            <person name="Zeng Q."/>
            <person name="Koehrsen M."/>
            <person name="Alvarado L."/>
            <person name="Berlin A."/>
            <person name="Chapman S.B."/>
            <person name="Chen Z."/>
            <person name="Freedman E."/>
            <person name="Gellesch M."/>
            <person name="Goldberg J."/>
            <person name="Griggs A."/>
            <person name="Gujja S."/>
            <person name="Heilman E.R."/>
            <person name="Heiman D."/>
            <person name="Hepburn T."/>
            <person name="Howarth C."/>
            <person name="Jen D."/>
            <person name="Larson L."/>
            <person name="Mehta T."/>
            <person name="Neiman D."/>
            <person name="Pearson M."/>
            <person name="Roberts A."/>
            <person name="Saif S."/>
            <person name="Shea T."/>
            <person name="Shenoy N."/>
            <person name="Sisk P."/>
            <person name="Stolte C."/>
            <person name="Sykes S."/>
            <person name="Walk T."/>
            <person name="White J."/>
            <person name="Yandava C."/>
            <person name="Haas B."/>
            <person name="Nusbaum C."/>
            <person name="Birren B."/>
        </authorList>
    </citation>
    <scope>NUCLEOTIDE SEQUENCE [LARGE SCALE GENOMIC DNA]</scope>
    <source>
        <strain evidence="3">R3-111a-1</strain>
    </source>
</reference>
<dbReference type="Proteomes" id="UP000006039">
    <property type="component" value="Unassembled WGS sequence"/>
</dbReference>
<name>J3NMG4_GAET3</name>